<dbReference type="Pfam" id="PF03641">
    <property type="entry name" value="Lysine_decarbox"/>
    <property type="match status" value="1"/>
</dbReference>
<sequence>MKKKALNLPEAKLPHVHLTKEHIEQESKKRISRINKEFAKGFSFIKDYPKSVTFFGSARFKETNPHYRKARSIAVRLSSLGYTIVTGGGPGIMEAANRGAYDTGGHSLGLNIKLPQEQVTNPYVTKSTEFHYFFSRKVALSFSAEAYLYFPGGFGTLDEFFEILTLVQTHRIAPVPIILVGADYWKPLDDFIKKQMAEKHRSVDRSDMKLYTITDDEDEVVRIVENAPLRDE</sequence>
<dbReference type="InterPro" id="IPR052341">
    <property type="entry name" value="LOG_family_nucleotidases"/>
</dbReference>
<dbReference type="NCBIfam" id="TIGR00730">
    <property type="entry name" value="Rossman fold protein, TIGR00730 family"/>
    <property type="match status" value="1"/>
</dbReference>
<dbReference type="STRING" id="1805282.AUJ44_02230"/>
<name>A0A1J4VB52_9BACT</name>
<dbReference type="EMBL" id="MNVO01000035">
    <property type="protein sequence ID" value="OIO32489.1"/>
    <property type="molecule type" value="Genomic_DNA"/>
</dbReference>
<keyword evidence="1" id="KW-0378">Hydrolase</keyword>
<reference evidence="2 3" key="1">
    <citation type="journal article" date="2016" name="Environ. Microbiol.">
        <title>Genomic resolution of a cold subsurface aquifer community provides metabolic insights for novel microbes adapted to high CO concentrations.</title>
        <authorList>
            <person name="Probst A.J."/>
            <person name="Castelle C.J."/>
            <person name="Singh A."/>
            <person name="Brown C.T."/>
            <person name="Anantharaman K."/>
            <person name="Sharon I."/>
            <person name="Hug L.A."/>
            <person name="Burstein D."/>
            <person name="Emerson J.B."/>
            <person name="Thomas B.C."/>
            <person name="Banfield J.F."/>
        </authorList>
    </citation>
    <scope>NUCLEOTIDE SEQUENCE [LARGE SCALE GENOMIC DNA]</scope>
    <source>
        <strain evidence="2">CG1_02_47_685</strain>
    </source>
</reference>
<evidence type="ECO:0000256" key="1">
    <source>
        <dbReference type="RuleBase" id="RU363015"/>
    </source>
</evidence>
<organism evidence="2 3">
    <name type="scientific">Candidatus Nomurabacteria bacterium CG1_02_47_685</name>
    <dbReference type="NCBI Taxonomy" id="1805282"/>
    <lineage>
        <taxon>Bacteria</taxon>
        <taxon>Candidatus Nomuraibacteriota</taxon>
    </lineage>
</organism>
<accession>A0A1J4VB52</accession>
<dbReference type="SUPFAM" id="SSF102405">
    <property type="entry name" value="MCP/YpsA-like"/>
    <property type="match status" value="1"/>
</dbReference>
<dbReference type="AlphaFoldDB" id="A0A1J4VB52"/>
<dbReference type="InterPro" id="IPR031100">
    <property type="entry name" value="LOG_fam"/>
</dbReference>
<dbReference type="EC" id="3.2.2.n1" evidence="1"/>
<dbReference type="GO" id="GO:0016787">
    <property type="term" value="F:hydrolase activity"/>
    <property type="evidence" value="ECO:0007669"/>
    <property type="project" value="UniProtKB-KW"/>
</dbReference>
<proteinExistence type="inferred from homology"/>
<gene>
    <name evidence="2" type="ORF">AUJ44_02230</name>
</gene>
<dbReference type="PANTHER" id="PTHR43393:SF2">
    <property type="entry name" value="CYTOKININ RIBOSIDE 5'-MONOPHOSPHATE PHOSPHORIBOHYDROLASE"/>
    <property type="match status" value="1"/>
</dbReference>
<protein>
    <recommendedName>
        <fullName evidence="1">Cytokinin riboside 5'-monophosphate phosphoribohydrolase</fullName>
        <ecNumber evidence="1">3.2.2.n1</ecNumber>
    </recommendedName>
</protein>
<keyword evidence="1" id="KW-0203">Cytokinin biosynthesis</keyword>
<dbReference type="GO" id="GO:0009691">
    <property type="term" value="P:cytokinin biosynthetic process"/>
    <property type="evidence" value="ECO:0007669"/>
    <property type="project" value="UniProtKB-UniRule"/>
</dbReference>
<evidence type="ECO:0000313" key="2">
    <source>
        <dbReference type="EMBL" id="OIO32489.1"/>
    </source>
</evidence>
<dbReference type="InterPro" id="IPR005269">
    <property type="entry name" value="LOG"/>
</dbReference>
<evidence type="ECO:0000313" key="3">
    <source>
        <dbReference type="Proteomes" id="UP000183206"/>
    </source>
</evidence>
<dbReference type="GO" id="GO:0005829">
    <property type="term" value="C:cytosol"/>
    <property type="evidence" value="ECO:0007669"/>
    <property type="project" value="TreeGrafter"/>
</dbReference>
<dbReference type="Gene3D" id="3.40.50.450">
    <property type="match status" value="1"/>
</dbReference>
<comment type="caution">
    <text evidence="2">The sequence shown here is derived from an EMBL/GenBank/DDBJ whole genome shotgun (WGS) entry which is preliminary data.</text>
</comment>
<comment type="similarity">
    <text evidence="1">Belongs to the LOG family.</text>
</comment>
<dbReference type="PANTHER" id="PTHR43393">
    <property type="entry name" value="CYTOKININ RIBOSIDE 5'-MONOPHOSPHATE PHOSPHORIBOHYDROLASE"/>
    <property type="match status" value="1"/>
</dbReference>
<dbReference type="Proteomes" id="UP000183206">
    <property type="component" value="Unassembled WGS sequence"/>
</dbReference>